<name>A0AAE0FFI0_9CHLO</name>
<evidence type="ECO:0000313" key="2">
    <source>
        <dbReference type="EMBL" id="KAK3258555.1"/>
    </source>
</evidence>
<dbReference type="Proteomes" id="UP001190700">
    <property type="component" value="Unassembled WGS sequence"/>
</dbReference>
<sequence length="148" mass="15521">MPPRAQYTPPEPQDVINTRARLQSHAALLVSNAETYQRIVESTRAALLAFAQDMDSNPQSPAEAARQLAAALEGNSRVVGTLTDAVSGVLSMDRFNPSAAIPLASQAPAPAQRPAPRPAPSPRSASSPRSTASTPRAPSFGAPRDDLD</sequence>
<keyword evidence="3" id="KW-1185">Reference proteome</keyword>
<accession>A0AAE0FFI0</accession>
<evidence type="ECO:0000256" key="1">
    <source>
        <dbReference type="SAM" id="MobiDB-lite"/>
    </source>
</evidence>
<comment type="caution">
    <text evidence="2">The sequence shown here is derived from an EMBL/GenBank/DDBJ whole genome shotgun (WGS) entry which is preliminary data.</text>
</comment>
<feature type="compositionally biased region" description="Low complexity" evidence="1">
    <location>
        <begin position="122"/>
        <end position="139"/>
    </location>
</feature>
<gene>
    <name evidence="2" type="ORF">CYMTET_32414</name>
</gene>
<dbReference type="AlphaFoldDB" id="A0AAE0FFI0"/>
<dbReference type="EMBL" id="LGRX02019454">
    <property type="protein sequence ID" value="KAK3258555.1"/>
    <property type="molecule type" value="Genomic_DNA"/>
</dbReference>
<evidence type="ECO:0000313" key="3">
    <source>
        <dbReference type="Proteomes" id="UP001190700"/>
    </source>
</evidence>
<proteinExistence type="predicted"/>
<feature type="region of interest" description="Disordered" evidence="1">
    <location>
        <begin position="101"/>
        <end position="148"/>
    </location>
</feature>
<organism evidence="2 3">
    <name type="scientific">Cymbomonas tetramitiformis</name>
    <dbReference type="NCBI Taxonomy" id="36881"/>
    <lineage>
        <taxon>Eukaryota</taxon>
        <taxon>Viridiplantae</taxon>
        <taxon>Chlorophyta</taxon>
        <taxon>Pyramimonadophyceae</taxon>
        <taxon>Pyramimonadales</taxon>
        <taxon>Pyramimonadaceae</taxon>
        <taxon>Cymbomonas</taxon>
    </lineage>
</organism>
<feature type="compositionally biased region" description="Pro residues" evidence="1">
    <location>
        <begin position="111"/>
        <end position="121"/>
    </location>
</feature>
<reference evidence="2 3" key="1">
    <citation type="journal article" date="2015" name="Genome Biol. Evol.">
        <title>Comparative Genomics of a Bacterivorous Green Alga Reveals Evolutionary Causalities and Consequences of Phago-Mixotrophic Mode of Nutrition.</title>
        <authorList>
            <person name="Burns J.A."/>
            <person name="Paasch A."/>
            <person name="Narechania A."/>
            <person name="Kim E."/>
        </authorList>
    </citation>
    <scope>NUCLEOTIDE SEQUENCE [LARGE SCALE GENOMIC DNA]</scope>
    <source>
        <strain evidence="2 3">PLY_AMNH</strain>
    </source>
</reference>
<feature type="compositionally biased region" description="Low complexity" evidence="1">
    <location>
        <begin position="101"/>
        <end position="110"/>
    </location>
</feature>
<protein>
    <submittedName>
        <fullName evidence="2">Uncharacterized protein</fullName>
    </submittedName>
</protein>